<dbReference type="InterPro" id="IPR002481">
    <property type="entry name" value="FUR"/>
</dbReference>
<reference evidence="1 2" key="1">
    <citation type="submission" date="2016-10" db="EMBL/GenBank/DDBJ databases">
        <authorList>
            <person name="de Groot N.N."/>
        </authorList>
    </citation>
    <scope>NUCLEOTIDE SEQUENCE [LARGE SCALE GENOMIC DNA]</scope>
    <source>
        <strain evidence="1 2">DSM 19938</strain>
    </source>
</reference>
<dbReference type="EMBL" id="FNXY01000006">
    <property type="protein sequence ID" value="SEJ27622.1"/>
    <property type="molecule type" value="Genomic_DNA"/>
</dbReference>
<dbReference type="STRING" id="408657.SAMN04487995_3911"/>
<dbReference type="Gene3D" id="1.10.10.10">
    <property type="entry name" value="Winged helix-like DNA-binding domain superfamily/Winged helix DNA-binding domain"/>
    <property type="match status" value="1"/>
</dbReference>
<dbReference type="InterPro" id="IPR036390">
    <property type="entry name" value="WH_DNA-bd_sf"/>
</dbReference>
<gene>
    <name evidence="1" type="ORF">SAMN04487995_3911</name>
</gene>
<proteinExistence type="predicted"/>
<evidence type="ECO:0000313" key="1">
    <source>
        <dbReference type="EMBL" id="SEJ27622.1"/>
    </source>
</evidence>
<organism evidence="1 2">
    <name type="scientific">Dyadobacter koreensis</name>
    <dbReference type="NCBI Taxonomy" id="408657"/>
    <lineage>
        <taxon>Bacteria</taxon>
        <taxon>Pseudomonadati</taxon>
        <taxon>Bacteroidota</taxon>
        <taxon>Cytophagia</taxon>
        <taxon>Cytophagales</taxon>
        <taxon>Spirosomataceae</taxon>
        <taxon>Dyadobacter</taxon>
    </lineage>
</organism>
<dbReference type="RefSeq" id="WP_090337931.1">
    <property type="nucleotide sequence ID" value="NZ_FNXY01000006.1"/>
</dbReference>
<dbReference type="OrthoDB" id="960626at2"/>
<dbReference type="SUPFAM" id="SSF46785">
    <property type="entry name" value="Winged helix' DNA-binding domain"/>
    <property type="match status" value="1"/>
</dbReference>
<dbReference type="AlphaFoldDB" id="A0A1H6XRU1"/>
<name>A0A1H6XRU1_9BACT</name>
<evidence type="ECO:0000313" key="2">
    <source>
        <dbReference type="Proteomes" id="UP000199532"/>
    </source>
</evidence>
<protein>
    <submittedName>
        <fullName evidence="1">Ferric uptake regulator family protein</fullName>
    </submittedName>
</protein>
<dbReference type="Proteomes" id="UP000199532">
    <property type="component" value="Unassembled WGS sequence"/>
</dbReference>
<dbReference type="Pfam" id="PF01475">
    <property type="entry name" value="FUR"/>
    <property type="match status" value="1"/>
</dbReference>
<keyword evidence="2" id="KW-1185">Reference proteome</keyword>
<dbReference type="InterPro" id="IPR036388">
    <property type="entry name" value="WH-like_DNA-bd_sf"/>
</dbReference>
<sequence>MNIEDQITHYFTDNNLRTAHKKLLVAKYLKTHKNEVTAETLWIQIKEKRLDISIASVYNSLNWLVELGFAEKIAQGRKYLYQIRETPSLSGKC</sequence>
<dbReference type="GO" id="GO:0003700">
    <property type="term" value="F:DNA-binding transcription factor activity"/>
    <property type="evidence" value="ECO:0007669"/>
    <property type="project" value="InterPro"/>
</dbReference>
<accession>A0A1H6XRU1</accession>